<evidence type="ECO:0000256" key="3">
    <source>
        <dbReference type="ARBA" id="ARBA00022692"/>
    </source>
</evidence>
<evidence type="ECO:0008006" key="8">
    <source>
        <dbReference type="Google" id="ProtNLM"/>
    </source>
</evidence>
<dbReference type="PANTHER" id="PTHR13353:SF5">
    <property type="entry name" value="TRANSMEMBRANE PROTEIN 19"/>
    <property type="match status" value="1"/>
</dbReference>
<protein>
    <recommendedName>
        <fullName evidence="8">Transmembrane protein 19</fullName>
    </recommendedName>
</protein>
<dbReference type="GO" id="GO:0016020">
    <property type="term" value="C:membrane"/>
    <property type="evidence" value="ECO:0007669"/>
    <property type="project" value="UniProtKB-SubCell"/>
</dbReference>
<name>A0A7S3PNB8_9STRA</name>
<evidence type="ECO:0000256" key="5">
    <source>
        <dbReference type="ARBA" id="ARBA00023136"/>
    </source>
</evidence>
<keyword evidence="3 6" id="KW-0812">Transmembrane</keyword>
<feature type="transmembrane region" description="Helical" evidence="6">
    <location>
        <begin position="87"/>
        <end position="108"/>
    </location>
</feature>
<evidence type="ECO:0000256" key="2">
    <source>
        <dbReference type="ARBA" id="ARBA00009012"/>
    </source>
</evidence>
<feature type="transmembrane region" description="Helical" evidence="6">
    <location>
        <begin position="35"/>
        <end position="59"/>
    </location>
</feature>
<organism evidence="7">
    <name type="scientific">Aplanochytrium stocchinoi</name>
    <dbReference type="NCBI Taxonomy" id="215587"/>
    <lineage>
        <taxon>Eukaryota</taxon>
        <taxon>Sar</taxon>
        <taxon>Stramenopiles</taxon>
        <taxon>Bigyra</taxon>
        <taxon>Labyrinthulomycetes</taxon>
        <taxon>Thraustochytrida</taxon>
        <taxon>Thraustochytriidae</taxon>
        <taxon>Aplanochytrium</taxon>
    </lineage>
</organism>
<evidence type="ECO:0000256" key="1">
    <source>
        <dbReference type="ARBA" id="ARBA00004141"/>
    </source>
</evidence>
<proteinExistence type="inferred from homology"/>
<dbReference type="EMBL" id="HBIN01019701">
    <property type="protein sequence ID" value="CAE0444987.1"/>
    <property type="molecule type" value="Transcribed_RNA"/>
</dbReference>
<keyword evidence="5 6" id="KW-0472">Membrane</keyword>
<dbReference type="InterPro" id="IPR002794">
    <property type="entry name" value="DUF92_TMEM19"/>
</dbReference>
<evidence type="ECO:0000256" key="6">
    <source>
        <dbReference type="SAM" id="Phobius"/>
    </source>
</evidence>
<gene>
    <name evidence="7" type="ORF">ASTO00021_LOCUS15022</name>
</gene>
<evidence type="ECO:0000256" key="4">
    <source>
        <dbReference type="ARBA" id="ARBA00022989"/>
    </source>
</evidence>
<feature type="transmembrane region" description="Helical" evidence="6">
    <location>
        <begin position="208"/>
        <end position="230"/>
    </location>
</feature>
<dbReference type="PANTHER" id="PTHR13353">
    <property type="entry name" value="TRANSMEMBRANE PROTEIN 19"/>
    <property type="match status" value="1"/>
</dbReference>
<feature type="transmembrane region" description="Helical" evidence="6">
    <location>
        <begin position="6"/>
        <end position="23"/>
    </location>
</feature>
<reference evidence="7" key="1">
    <citation type="submission" date="2021-01" db="EMBL/GenBank/DDBJ databases">
        <authorList>
            <person name="Corre E."/>
            <person name="Pelletier E."/>
            <person name="Niang G."/>
            <person name="Scheremetjew M."/>
            <person name="Finn R."/>
            <person name="Kale V."/>
            <person name="Holt S."/>
            <person name="Cochrane G."/>
            <person name="Meng A."/>
            <person name="Brown T."/>
            <person name="Cohen L."/>
        </authorList>
    </citation>
    <scope>NUCLEOTIDE SEQUENCE</scope>
    <source>
        <strain evidence="7">GSBS06</strain>
    </source>
</reference>
<comment type="similarity">
    <text evidence="2">Belongs to the TMEM19 family.</text>
</comment>
<comment type="subcellular location">
    <subcellularLocation>
        <location evidence="1">Membrane</location>
        <topology evidence="1">Multi-pass membrane protein</topology>
    </subcellularLocation>
</comment>
<accession>A0A7S3PNB8</accession>
<evidence type="ECO:0000313" key="7">
    <source>
        <dbReference type="EMBL" id="CAE0444987.1"/>
    </source>
</evidence>
<feature type="transmembrane region" description="Helical" evidence="6">
    <location>
        <begin position="171"/>
        <end position="196"/>
    </location>
</feature>
<sequence>MESFYLRTAIGLAVAVALAVRGLKRKSLDRSGALAAAFVGFFSFASNLRSGLLLILFYLSSSRLTKWKQEIKKKLDADYKPGGERNWVQVLSASLFGTFLSVVHFLIVQEDSNIFQLESSIPHRKLMCGILGFYATCCSDTWASEIGILNVDWPFLITTLKPVPPGTNGGISLTGLVASVAGGFFIGFSFWFSGILLRLNSPWEDVKVIPFSTIMGLLGSLLDSLLGATLQETYYDMRLKMIVKPPTKEQGDGDPNVKHVCGVNRLDNQQVNIISAIAISLFAIVVS</sequence>
<dbReference type="AlphaFoldDB" id="A0A7S3PNB8"/>
<dbReference type="Pfam" id="PF01940">
    <property type="entry name" value="DUF92"/>
    <property type="match status" value="1"/>
</dbReference>
<keyword evidence="4 6" id="KW-1133">Transmembrane helix</keyword>